<dbReference type="PROSITE" id="PS00080">
    <property type="entry name" value="MULTICOPPER_OXIDASE2"/>
    <property type="match status" value="1"/>
</dbReference>
<keyword evidence="7 18" id="KW-0732">Signal</keyword>
<feature type="transmembrane region" description="Helical" evidence="17">
    <location>
        <begin position="540"/>
        <end position="561"/>
    </location>
</feature>
<comment type="similarity">
    <text evidence="1">Belongs to the multicopper oxidase family.</text>
</comment>
<dbReference type="GO" id="GO:0033215">
    <property type="term" value="P:reductive iron assimilation"/>
    <property type="evidence" value="ECO:0007669"/>
    <property type="project" value="TreeGrafter"/>
</dbReference>
<dbReference type="InterPro" id="IPR033138">
    <property type="entry name" value="Cu_oxidase_CS"/>
</dbReference>
<evidence type="ECO:0000256" key="1">
    <source>
        <dbReference type="ARBA" id="ARBA00010609"/>
    </source>
</evidence>
<evidence type="ECO:0000256" key="14">
    <source>
        <dbReference type="ARBA" id="ARBA00023136"/>
    </source>
</evidence>
<evidence type="ECO:0000256" key="15">
    <source>
        <dbReference type="ARBA" id="ARBA00023180"/>
    </source>
</evidence>
<dbReference type="Pfam" id="PF07731">
    <property type="entry name" value="Cu-oxidase_2"/>
    <property type="match status" value="1"/>
</dbReference>
<dbReference type="PROSITE" id="PS00079">
    <property type="entry name" value="MULTICOPPER_OXIDASE1"/>
    <property type="match status" value="2"/>
</dbReference>
<comment type="caution">
    <text evidence="22">The sequence shown here is derived from an EMBL/GenBank/DDBJ whole genome shotgun (WGS) entry which is preliminary data.</text>
</comment>
<keyword evidence="13" id="KW-0406">Ion transport</keyword>
<keyword evidence="14 17" id="KW-0472">Membrane</keyword>
<keyword evidence="10" id="KW-0560">Oxidoreductase</keyword>
<keyword evidence="5 17" id="KW-0812">Transmembrane</keyword>
<dbReference type="CDD" id="cd13877">
    <property type="entry name" value="CuRO_2_Fet3p_like"/>
    <property type="match status" value="1"/>
</dbReference>
<evidence type="ECO:0000256" key="11">
    <source>
        <dbReference type="ARBA" id="ARBA00023004"/>
    </source>
</evidence>
<evidence type="ECO:0000256" key="12">
    <source>
        <dbReference type="ARBA" id="ARBA00023008"/>
    </source>
</evidence>
<organism evidence="22 23">
    <name type="scientific">Heterodermia speciosa</name>
    <dbReference type="NCBI Taxonomy" id="116794"/>
    <lineage>
        <taxon>Eukaryota</taxon>
        <taxon>Fungi</taxon>
        <taxon>Dikarya</taxon>
        <taxon>Ascomycota</taxon>
        <taxon>Pezizomycotina</taxon>
        <taxon>Lecanoromycetes</taxon>
        <taxon>OSLEUM clade</taxon>
        <taxon>Lecanoromycetidae</taxon>
        <taxon>Caliciales</taxon>
        <taxon>Physciaceae</taxon>
        <taxon>Heterodermia</taxon>
    </lineage>
</organism>
<evidence type="ECO:0000259" key="21">
    <source>
        <dbReference type="Pfam" id="PF07732"/>
    </source>
</evidence>
<evidence type="ECO:0000256" key="7">
    <source>
        <dbReference type="ARBA" id="ARBA00022729"/>
    </source>
</evidence>
<dbReference type="InterPro" id="IPR011707">
    <property type="entry name" value="Cu-oxidase-like_N"/>
</dbReference>
<dbReference type="InterPro" id="IPR011706">
    <property type="entry name" value="Cu-oxidase_C"/>
</dbReference>
<keyword evidence="2" id="KW-0813">Transport</keyword>
<evidence type="ECO:0000256" key="5">
    <source>
        <dbReference type="ARBA" id="ARBA00022692"/>
    </source>
</evidence>
<dbReference type="InterPro" id="IPR001117">
    <property type="entry name" value="Cu-oxidase_2nd"/>
</dbReference>
<dbReference type="FunFam" id="2.60.40.420:FF:000024">
    <property type="entry name" value="FET5p Multicopper oxidase"/>
    <property type="match status" value="1"/>
</dbReference>
<dbReference type="GO" id="GO:0004322">
    <property type="term" value="F:ferroxidase activity"/>
    <property type="evidence" value="ECO:0007669"/>
    <property type="project" value="TreeGrafter"/>
</dbReference>
<keyword evidence="12" id="KW-0186">Copper</keyword>
<keyword evidence="4" id="KW-0410">Iron transport</keyword>
<dbReference type="AlphaFoldDB" id="A0A8H3FTR9"/>
<dbReference type="Pfam" id="PF07732">
    <property type="entry name" value="Cu-oxidase_3"/>
    <property type="match status" value="1"/>
</dbReference>
<dbReference type="InterPro" id="IPR044130">
    <property type="entry name" value="CuRO_2_Fet3-like"/>
</dbReference>
<evidence type="ECO:0000256" key="6">
    <source>
        <dbReference type="ARBA" id="ARBA00022723"/>
    </source>
</evidence>
<dbReference type="PANTHER" id="PTHR11709">
    <property type="entry name" value="MULTI-COPPER OXIDASE"/>
    <property type="match status" value="1"/>
</dbReference>
<comment type="subcellular location">
    <subcellularLocation>
        <location evidence="16">Cell membrane</location>
        <topology evidence="16">Single-pass type I membrane protein</topology>
        <orientation evidence="16">Extracellular side</orientation>
    </subcellularLocation>
</comment>
<reference evidence="22" key="1">
    <citation type="submission" date="2021-03" db="EMBL/GenBank/DDBJ databases">
        <authorList>
            <person name="Tagirdzhanova G."/>
        </authorList>
    </citation>
    <scope>NUCLEOTIDE SEQUENCE</scope>
</reference>
<dbReference type="InterPro" id="IPR045087">
    <property type="entry name" value="Cu-oxidase_fam"/>
</dbReference>
<dbReference type="PANTHER" id="PTHR11709:SF361">
    <property type="entry name" value="IRON TRANSPORT MULTICOPPER OXIDASE FET3"/>
    <property type="match status" value="1"/>
</dbReference>
<dbReference type="GO" id="GO:0033573">
    <property type="term" value="C:high-affinity iron permease complex"/>
    <property type="evidence" value="ECO:0007669"/>
    <property type="project" value="TreeGrafter"/>
</dbReference>
<feature type="domain" description="Plastocyanin-like" evidence="21">
    <location>
        <begin position="36"/>
        <end position="152"/>
    </location>
</feature>
<dbReference type="Pfam" id="PF00394">
    <property type="entry name" value="Cu-oxidase"/>
    <property type="match status" value="1"/>
</dbReference>
<proteinExistence type="inferred from homology"/>
<keyword evidence="15" id="KW-0325">Glycoprotein</keyword>
<evidence type="ECO:0000256" key="17">
    <source>
        <dbReference type="SAM" id="Phobius"/>
    </source>
</evidence>
<keyword evidence="8" id="KW-0677">Repeat</keyword>
<evidence type="ECO:0000256" key="3">
    <source>
        <dbReference type="ARBA" id="ARBA00022475"/>
    </source>
</evidence>
<feature type="domain" description="Plastocyanin-like" evidence="19">
    <location>
        <begin position="161"/>
        <end position="308"/>
    </location>
</feature>
<sequence>MATGTMLPSLKTCLAAAVVACTAVAQAATVTYNFDVGWVVANPDGAFERPTIGINGQWPIPAITANVGDRVVVNVKNNLQNQTTSLHFHGIYQNGTANMDGATGVSQCPIPPGATFTYDFKVNQPGTYWYHSHEGGQYPDGLRGPLIIHDPDSPYKGKYDEEIVLTLSDWYHDQMPGLLNFFISYANPTGAEPVPNAALMNDTQNLTVSVEPGKTYMFRIVNMAAFAAQYLWFEEHTMRIVEVDGIYTEEADADMIYLTAAQRYSVLITTKNDTSKNYAFVGSMDQDLFDTVPDGLNPNVTGWLQYDKDAELPEPATVDEFDPFDDFTLVPTDGEELYDKVDYSAFFNDITYIRPKVPTVFTALSSGTSATNPEIYGSNTNAFILEKNQVVEIVLNNYDPGKHPFHLHGHAFQTVVRSADEAGAYVYNETFPQVPMRRDTVMVRPNGNMVLRFRADNPGIWLFHCHIEWHIASGLVATMVEAPEELQKSLKIPQDHLDACARQEIATAGNAAGNTEDFTDLKGENKPPPPIPAGFTAKGIVALVFSVLAAFLGMAVISWYASPPHTSSKGRVQLLTQAPVSQVWRRRNRQENPVGLDGKREKGACLVQRIP</sequence>
<dbReference type="GO" id="GO:0005507">
    <property type="term" value="F:copper ion binding"/>
    <property type="evidence" value="ECO:0007669"/>
    <property type="project" value="InterPro"/>
</dbReference>
<feature type="signal peptide" evidence="18">
    <location>
        <begin position="1"/>
        <end position="27"/>
    </location>
</feature>
<dbReference type="CDD" id="cd13851">
    <property type="entry name" value="CuRO_1_Fet3p"/>
    <property type="match status" value="1"/>
</dbReference>
<dbReference type="Gene3D" id="2.60.40.420">
    <property type="entry name" value="Cupredoxins - blue copper proteins"/>
    <property type="match status" value="3"/>
</dbReference>
<dbReference type="InterPro" id="IPR002355">
    <property type="entry name" value="Cu_oxidase_Cu_BS"/>
</dbReference>
<feature type="chain" id="PRO_5034242470" description="Iron transport multicopper oxidase FET3" evidence="18">
    <location>
        <begin position="28"/>
        <end position="611"/>
    </location>
</feature>
<feature type="domain" description="Plastocyanin-like" evidence="20">
    <location>
        <begin position="353"/>
        <end position="484"/>
    </location>
</feature>
<evidence type="ECO:0000259" key="19">
    <source>
        <dbReference type="Pfam" id="PF00394"/>
    </source>
</evidence>
<dbReference type="Proteomes" id="UP000664521">
    <property type="component" value="Unassembled WGS sequence"/>
</dbReference>
<dbReference type="EMBL" id="CAJPDS010000050">
    <property type="protein sequence ID" value="CAF9929159.1"/>
    <property type="molecule type" value="Genomic_DNA"/>
</dbReference>
<accession>A0A8H3FTR9</accession>
<keyword evidence="6" id="KW-0479">Metal-binding</keyword>
<evidence type="ECO:0000313" key="23">
    <source>
        <dbReference type="Proteomes" id="UP000664521"/>
    </source>
</evidence>
<evidence type="ECO:0000256" key="18">
    <source>
        <dbReference type="SAM" id="SignalP"/>
    </source>
</evidence>
<name>A0A8H3FTR9_9LECA</name>
<evidence type="ECO:0000256" key="13">
    <source>
        <dbReference type="ARBA" id="ARBA00023065"/>
    </source>
</evidence>
<dbReference type="CDD" id="cd13899">
    <property type="entry name" value="CuRO_3_Fet3p"/>
    <property type="match status" value="1"/>
</dbReference>
<keyword evidence="23" id="KW-1185">Reference proteome</keyword>
<evidence type="ECO:0008006" key="24">
    <source>
        <dbReference type="Google" id="ProtNLM"/>
    </source>
</evidence>
<dbReference type="OrthoDB" id="2121828at2759"/>
<evidence type="ECO:0000256" key="8">
    <source>
        <dbReference type="ARBA" id="ARBA00022737"/>
    </source>
</evidence>
<dbReference type="GO" id="GO:0010106">
    <property type="term" value="P:cellular response to iron ion starvation"/>
    <property type="evidence" value="ECO:0007669"/>
    <property type="project" value="TreeGrafter"/>
</dbReference>
<dbReference type="InterPro" id="IPR008972">
    <property type="entry name" value="Cupredoxin"/>
</dbReference>
<dbReference type="SUPFAM" id="SSF49503">
    <property type="entry name" value="Cupredoxins"/>
    <property type="match status" value="3"/>
</dbReference>
<evidence type="ECO:0000259" key="20">
    <source>
        <dbReference type="Pfam" id="PF07731"/>
    </source>
</evidence>
<keyword evidence="11" id="KW-0408">Iron</keyword>
<gene>
    <name evidence="22" type="ORF">HETSPECPRED_007301</name>
</gene>
<dbReference type="FunFam" id="2.60.40.420:FF:000025">
    <property type="entry name" value="FET5p Multicopper oxidase"/>
    <property type="match status" value="1"/>
</dbReference>
<protein>
    <recommendedName>
        <fullName evidence="24">Iron transport multicopper oxidase FET3</fullName>
    </recommendedName>
</protein>
<keyword evidence="3" id="KW-1003">Cell membrane</keyword>
<evidence type="ECO:0000256" key="4">
    <source>
        <dbReference type="ARBA" id="ARBA00022496"/>
    </source>
</evidence>
<evidence type="ECO:0000256" key="16">
    <source>
        <dbReference type="ARBA" id="ARBA00037814"/>
    </source>
</evidence>
<evidence type="ECO:0000256" key="2">
    <source>
        <dbReference type="ARBA" id="ARBA00022448"/>
    </source>
</evidence>
<dbReference type="FunFam" id="2.60.40.420:FF:000022">
    <property type="entry name" value="FET5p Multicopper oxidase"/>
    <property type="match status" value="1"/>
</dbReference>
<evidence type="ECO:0000256" key="10">
    <source>
        <dbReference type="ARBA" id="ARBA00023002"/>
    </source>
</evidence>
<evidence type="ECO:0000256" key="9">
    <source>
        <dbReference type="ARBA" id="ARBA00022989"/>
    </source>
</evidence>
<evidence type="ECO:0000313" key="22">
    <source>
        <dbReference type="EMBL" id="CAF9929159.1"/>
    </source>
</evidence>
<keyword evidence="9 17" id="KW-1133">Transmembrane helix</keyword>